<feature type="domain" description="Glycosyltransferase 2-like" evidence="1">
    <location>
        <begin position="2"/>
        <end position="94"/>
    </location>
</feature>
<dbReference type="PANTHER" id="PTHR22916:SF3">
    <property type="entry name" value="UDP-GLCNAC:BETAGAL BETA-1,3-N-ACETYLGLUCOSAMINYLTRANSFERASE-LIKE PROTEIN 1"/>
    <property type="match status" value="1"/>
</dbReference>
<evidence type="ECO:0000313" key="3">
    <source>
        <dbReference type="Proteomes" id="UP001596353"/>
    </source>
</evidence>
<dbReference type="SUPFAM" id="SSF53448">
    <property type="entry name" value="Nucleotide-diphospho-sugar transferases"/>
    <property type="match status" value="1"/>
</dbReference>
<protein>
    <submittedName>
        <fullName evidence="2">Glycosyltransferase family 2 protein</fullName>
    </submittedName>
</protein>
<dbReference type="PANTHER" id="PTHR22916">
    <property type="entry name" value="GLYCOSYLTRANSFERASE"/>
    <property type="match status" value="1"/>
</dbReference>
<keyword evidence="3" id="KW-1185">Reference proteome</keyword>
<dbReference type="Proteomes" id="UP001596353">
    <property type="component" value="Unassembled WGS sequence"/>
</dbReference>
<dbReference type="InterPro" id="IPR029044">
    <property type="entry name" value="Nucleotide-diphossugar_trans"/>
</dbReference>
<dbReference type="Pfam" id="PF00535">
    <property type="entry name" value="Glycos_transf_2"/>
    <property type="match status" value="1"/>
</dbReference>
<reference evidence="3" key="1">
    <citation type="journal article" date="2019" name="Int. J. Syst. Evol. Microbiol.">
        <title>The Global Catalogue of Microorganisms (GCM) 10K type strain sequencing project: providing services to taxonomists for standard genome sequencing and annotation.</title>
        <authorList>
            <consortium name="The Broad Institute Genomics Platform"/>
            <consortium name="The Broad Institute Genome Sequencing Center for Infectious Disease"/>
            <person name="Wu L."/>
            <person name="Ma J."/>
        </authorList>
    </citation>
    <scope>NUCLEOTIDE SEQUENCE [LARGE SCALE GENOMIC DNA]</scope>
    <source>
        <strain evidence="3">CCUG 66188</strain>
    </source>
</reference>
<dbReference type="InterPro" id="IPR001173">
    <property type="entry name" value="Glyco_trans_2-like"/>
</dbReference>
<evidence type="ECO:0000259" key="1">
    <source>
        <dbReference type="Pfam" id="PF00535"/>
    </source>
</evidence>
<comment type="caution">
    <text evidence="2">The sequence shown here is derived from an EMBL/GenBank/DDBJ whole genome shotgun (WGS) entry which is preliminary data.</text>
</comment>
<evidence type="ECO:0000313" key="2">
    <source>
        <dbReference type="EMBL" id="MFC6761647.1"/>
    </source>
</evidence>
<dbReference type="Gene3D" id="3.90.550.10">
    <property type="entry name" value="Spore Coat Polysaccharide Biosynthesis Protein SpsA, Chain A"/>
    <property type="match status" value="1"/>
</dbReference>
<organism evidence="2 3">
    <name type="scientific">Sulfitobacter porphyrae</name>
    <dbReference type="NCBI Taxonomy" id="1246864"/>
    <lineage>
        <taxon>Bacteria</taxon>
        <taxon>Pseudomonadati</taxon>
        <taxon>Pseudomonadota</taxon>
        <taxon>Alphaproteobacteria</taxon>
        <taxon>Rhodobacterales</taxon>
        <taxon>Roseobacteraceae</taxon>
        <taxon>Sulfitobacter</taxon>
    </lineage>
</organism>
<dbReference type="EMBL" id="JBHSWG010000003">
    <property type="protein sequence ID" value="MFC6761647.1"/>
    <property type="molecule type" value="Genomic_DNA"/>
</dbReference>
<proteinExistence type="predicted"/>
<name>A0ABW2B877_9RHOB</name>
<sequence length="327" mass="36470">MRSVLAQSHHNLELIVVDDGSTDFTIDVLKGLSADPRLICCHTEHEGVSAARNAGLARASGEVIFYLDSDNLWTADFLRLMLIALETSGARSAYAASLLLNRDGAVAGYRGEPFDWAHCVDGNYVDLNVFCHRADMTGEFGTFDGQLRRMVDWDLILRYTQAERPVYCPFIGCLYSDDAQDKSRISTSKPYIFERVVSYKNARGFATIAETLVDLRFSIAIKQSAAPQSDTTKRLVTELEKRGHRLQVDGPDTWAARHPHVNEVVLILPEASDYPPHPEQFNLALGVAADDREVVQGVVDALDRDTERIADEIEARISAYLQFRHPA</sequence>
<accession>A0ABW2B877</accession>
<gene>
    <name evidence="2" type="ORF">ACFQFQ_22750</name>
</gene>